<dbReference type="InterPro" id="IPR036691">
    <property type="entry name" value="Endo/exonu/phosph_ase_sf"/>
</dbReference>
<dbReference type="Gene3D" id="3.60.10.10">
    <property type="entry name" value="Endonuclease/exonuclease/phosphatase"/>
    <property type="match status" value="1"/>
</dbReference>
<protein>
    <submittedName>
        <fullName evidence="1">Endonuclease/exonuclease/phosphatase family protein</fullName>
    </submittedName>
</protein>
<dbReference type="AlphaFoldDB" id="A0A5D4GM21"/>
<dbReference type="GO" id="GO:0004519">
    <property type="term" value="F:endonuclease activity"/>
    <property type="evidence" value="ECO:0007669"/>
    <property type="project" value="UniProtKB-KW"/>
</dbReference>
<dbReference type="GO" id="GO:0004527">
    <property type="term" value="F:exonuclease activity"/>
    <property type="evidence" value="ECO:0007669"/>
    <property type="project" value="UniProtKB-KW"/>
</dbReference>
<keyword evidence="1" id="KW-0540">Nuclease</keyword>
<keyword evidence="1" id="KW-0269">Exonuclease</keyword>
<dbReference type="PANTHER" id="PTHR42834">
    <property type="entry name" value="ENDONUCLEASE/EXONUCLEASE/PHOSPHATASE FAMILY PROTEIN (AFU_ORTHOLOGUE AFUA_3G09210)"/>
    <property type="match status" value="1"/>
</dbReference>
<dbReference type="Proteomes" id="UP000323258">
    <property type="component" value="Unassembled WGS sequence"/>
</dbReference>
<dbReference type="RefSeq" id="WP_148916796.1">
    <property type="nucleotide sequence ID" value="NZ_VSZS01000068.1"/>
</dbReference>
<reference evidence="1 2" key="2">
    <citation type="submission" date="2019-09" db="EMBL/GenBank/DDBJ databases">
        <title>Mesorhizobium sp. MaA-C15 isolated from Microcystis aeruginosa.</title>
        <authorList>
            <person name="Jeong S.E."/>
            <person name="Jin H.M."/>
            <person name="Jeon C.O."/>
        </authorList>
    </citation>
    <scope>NUCLEOTIDE SEQUENCE [LARGE SCALE GENOMIC DNA]</scope>
    <source>
        <strain evidence="1 2">MaA-C15</strain>
    </source>
</reference>
<comment type="caution">
    <text evidence="1">The sequence shown here is derived from an EMBL/GenBank/DDBJ whole genome shotgun (WGS) entry which is preliminary data.</text>
</comment>
<dbReference type="SUPFAM" id="SSF56219">
    <property type="entry name" value="DNase I-like"/>
    <property type="match status" value="1"/>
</dbReference>
<sequence>MANMRDITFGTFNLYNLQRPDWPMYAQSRLYTQEEYDLKIDFIVRTILRLDSDVIAFQEAWSPESLGDVFADPRLSGQYELAFIKDGGWDGIAVAAAVRQPWRILSVQRHKAFPPEMKLKKRKRTMAAIRANPPAADREVDADQDPEFVPSHEDEGIEVAISEFSRSPLQVTVGHSRARNPSVPPIHVFCTHLKSKLSTPLDNEEYRDAAIRPHREALGGALSTIRRTAEAAALRIILNKAMTGNDEPVVVLGDINDGQFSNTVSVLSGQPSFRVIQSSTAGRRSDHGLYSGVTLQQLRSLADVYYTHEFKNVREVIDHVLVSEQFYDYSDKRHWSFRDMQFLNDHIDQVERHTTDHGLVRATFVWKPNVA</sequence>
<proteinExistence type="predicted"/>
<evidence type="ECO:0000313" key="2">
    <source>
        <dbReference type="Proteomes" id="UP000323258"/>
    </source>
</evidence>
<reference evidence="1 2" key="1">
    <citation type="submission" date="2019-08" db="EMBL/GenBank/DDBJ databases">
        <authorList>
            <person name="Seo Y.L."/>
        </authorList>
    </citation>
    <scope>NUCLEOTIDE SEQUENCE [LARGE SCALE GENOMIC DNA]</scope>
    <source>
        <strain evidence="1 2">MaA-C15</strain>
    </source>
</reference>
<name>A0A5D4GM21_9HYPH</name>
<evidence type="ECO:0000313" key="1">
    <source>
        <dbReference type="EMBL" id="TYR29417.1"/>
    </source>
</evidence>
<dbReference type="OrthoDB" id="525956at2"/>
<dbReference type="PANTHER" id="PTHR42834:SF1">
    <property type="entry name" value="ENDONUCLEASE_EXONUCLEASE_PHOSPHATASE FAMILY PROTEIN (AFU_ORTHOLOGUE AFUA_3G09210)"/>
    <property type="match status" value="1"/>
</dbReference>
<accession>A0A5D4GM21</accession>
<organism evidence="1 2">
    <name type="scientific">Neoaquamicrobium microcysteis</name>
    <dbReference type="NCBI Taxonomy" id="2682781"/>
    <lineage>
        <taxon>Bacteria</taxon>
        <taxon>Pseudomonadati</taxon>
        <taxon>Pseudomonadota</taxon>
        <taxon>Alphaproteobacteria</taxon>
        <taxon>Hyphomicrobiales</taxon>
        <taxon>Phyllobacteriaceae</taxon>
        <taxon>Neoaquamicrobium</taxon>
    </lineage>
</organism>
<keyword evidence="1" id="KW-0378">Hydrolase</keyword>
<dbReference type="EMBL" id="VSZS01000068">
    <property type="protein sequence ID" value="TYR29417.1"/>
    <property type="molecule type" value="Genomic_DNA"/>
</dbReference>
<keyword evidence="2" id="KW-1185">Reference proteome</keyword>
<keyword evidence="1" id="KW-0255">Endonuclease</keyword>
<gene>
    <name evidence="1" type="ORF">FY036_21320</name>
</gene>